<evidence type="ECO:0000313" key="1">
    <source>
        <dbReference type="EMBL" id="GBO90186.1"/>
    </source>
</evidence>
<proteinExistence type="predicted"/>
<dbReference type="AlphaFoldDB" id="A0A5M3Q4S4"/>
<organism evidence="1 2">
    <name type="scientific">Marinobacter salsuginis</name>
    <dbReference type="NCBI Taxonomy" id="418719"/>
    <lineage>
        <taxon>Bacteria</taxon>
        <taxon>Pseudomonadati</taxon>
        <taxon>Pseudomonadota</taxon>
        <taxon>Gammaproteobacteria</taxon>
        <taxon>Pseudomonadales</taxon>
        <taxon>Marinobacteraceae</taxon>
        <taxon>Marinobacter</taxon>
    </lineage>
</organism>
<sequence>MAKVNLHITLNGEPYLQQARSERVLECFSDDSAEKFVTENHILIRCVGIDRKRAEMLLDLPLIANDITDEDSIKFYDY</sequence>
<protein>
    <submittedName>
        <fullName evidence="1">Uncharacterized protein</fullName>
    </submittedName>
</protein>
<comment type="caution">
    <text evidence="1">The sequence shown here is derived from an EMBL/GenBank/DDBJ whole genome shotgun (WGS) entry which is preliminary data.</text>
</comment>
<accession>A0A5M3Q4S4</accession>
<gene>
    <name evidence="1" type="ORF">MSSD14B_38540</name>
</gene>
<dbReference type="EMBL" id="BGZI01000035">
    <property type="protein sequence ID" value="GBO90186.1"/>
    <property type="molecule type" value="Genomic_DNA"/>
</dbReference>
<reference evidence="1 2" key="1">
    <citation type="journal article" date="2019" name="J. Gen. Appl. Microbiol.">
        <title>Aerobic degradation of cis-dichloroethene by the marine bacterium Marinobacter salsuginis strain 5N-3.</title>
        <authorList>
            <person name="Inoue Y."/>
            <person name="Fukunaga Y."/>
            <person name="Katsumata H."/>
            <person name="Ohji S."/>
            <person name="Hosoyama A."/>
            <person name="Mori K."/>
            <person name="Ando K."/>
        </authorList>
    </citation>
    <scope>NUCLEOTIDE SEQUENCE [LARGE SCALE GENOMIC DNA]</scope>
    <source>
        <strain evidence="1 2">NBRC 109114</strain>
    </source>
</reference>
<evidence type="ECO:0000313" key="2">
    <source>
        <dbReference type="Proteomes" id="UP000387223"/>
    </source>
</evidence>
<name>A0A5M3Q4S4_9GAMM</name>
<dbReference type="Proteomes" id="UP000387223">
    <property type="component" value="Unassembled WGS sequence"/>
</dbReference>